<dbReference type="Proteomes" id="UP001303473">
    <property type="component" value="Unassembled WGS sequence"/>
</dbReference>
<organism evidence="2 3">
    <name type="scientific">Diplogelasinospora grovesii</name>
    <dbReference type="NCBI Taxonomy" id="303347"/>
    <lineage>
        <taxon>Eukaryota</taxon>
        <taxon>Fungi</taxon>
        <taxon>Dikarya</taxon>
        <taxon>Ascomycota</taxon>
        <taxon>Pezizomycotina</taxon>
        <taxon>Sordariomycetes</taxon>
        <taxon>Sordariomycetidae</taxon>
        <taxon>Sordariales</taxon>
        <taxon>Diplogelasinosporaceae</taxon>
        <taxon>Diplogelasinospora</taxon>
    </lineage>
</organism>
<keyword evidence="1" id="KW-0812">Transmembrane</keyword>
<comment type="caution">
    <text evidence="2">The sequence shown here is derived from an EMBL/GenBank/DDBJ whole genome shotgun (WGS) entry which is preliminary data.</text>
</comment>
<dbReference type="EMBL" id="MU853783">
    <property type="protein sequence ID" value="KAK3941428.1"/>
    <property type="molecule type" value="Genomic_DNA"/>
</dbReference>
<keyword evidence="1" id="KW-1133">Transmembrane helix</keyword>
<feature type="transmembrane region" description="Helical" evidence="1">
    <location>
        <begin position="213"/>
        <end position="231"/>
    </location>
</feature>
<evidence type="ECO:0000256" key="1">
    <source>
        <dbReference type="SAM" id="Phobius"/>
    </source>
</evidence>
<reference evidence="3" key="1">
    <citation type="journal article" date="2023" name="Mol. Phylogenet. Evol.">
        <title>Genome-scale phylogeny and comparative genomics of the fungal order Sordariales.</title>
        <authorList>
            <person name="Hensen N."/>
            <person name="Bonometti L."/>
            <person name="Westerberg I."/>
            <person name="Brannstrom I.O."/>
            <person name="Guillou S."/>
            <person name="Cros-Aarteil S."/>
            <person name="Calhoun S."/>
            <person name="Haridas S."/>
            <person name="Kuo A."/>
            <person name="Mondo S."/>
            <person name="Pangilinan J."/>
            <person name="Riley R."/>
            <person name="LaButti K."/>
            <person name="Andreopoulos B."/>
            <person name="Lipzen A."/>
            <person name="Chen C."/>
            <person name="Yan M."/>
            <person name="Daum C."/>
            <person name="Ng V."/>
            <person name="Clum A."/>
            <person name="Steindorff A."/>
            <person name="Ohm R.A."/>
            <person name="Martin F."/>
            <person name="Silar P."/>
            <person name="Natvig D.O."/>
            <person name="Lalanne C."/>
            <person name="Gautier V."/>
            <person name="Ament-Velasquez S.L."/>
            <person name="Kruys A."/>
            <person name="Hutchinson M.I."/>
            <person name="Powell A.J."/>
            <person name="Barry K."/>
            <person name="Miller A.N."/>
            <person name="Grigoriev I.V."/>
            <person name="Debuchy R."/>
            <person name="Gladieux P."/>
            <person name="Hiltunen Thoren M."/>
            <person name="Johannesson H."/>
        </authorList>
    </citation>
    <scope>NUCLEOTIDE SEQUENCE [LARGE SCALE GENOMIC DNA]</scope>
    <source>
        <strain evidence="3">CBS 340.73</strain>
    </source>
</reference>
<keyword evidence="3" id="KW-1185">Reference proteome</keyword>
<evidence type="ECO:0000313" key="2">
    <source>
        <dbReference type="EMBL" id="KAK3941428.1"/>
    </source>
</evidence>
<accession>A0AAN6NAY1</accession>
<feature type="transmembrane region" description="Helical" evidence="1">
    <location>
        <begin position="12"/>
        <end position="30"/>
    </location>
</feature>
<feature type="transmembrane region" description="Helical" evidence="1">
    <location>
        <begin position="42"/>
        <end position="64"/>
    </location>
</feature>
<evidence type="ECO:0000313" key="3">
    <source>
        <dbReference type="Proteomes" id="UP001303473"/>
    </source>
</evidence>
<feature type="transmembrane region" description="Helical" evidence="1">
    <location>
        <begin position="146"/>
        <end position="168"/>
    </location>
</feature>
<gene>
    <name evidence="2" type="ORF">QBC46DRAFT_407307</name>
</gene>
<name>A0AAN6NAY1_9PEZI</name>
<keyword evidence="1" id="KW-0472">Membrane</keyword>
<protein>
    <submittedName>
        <fullName evidence="2">Uncharacterized protein</fullName>
    </submittedName>
</protein>
<dbReference type="AlphaFoldDB" id="A0AAN6NAY1"/>
<sequence length="236" mass="26304">MLIEPGSVQAVHSLNSGFLFAVLIATIFAASSSSVHLIEVYIMLQICFGYFVTTMSVFGLRFQLLGPNRVMELFTSFRSSVKHFKGQPTGSRAVERENEARKSPFSQKILKKVLACSKPAATPQNAEVQLLSLSFLKPPHLAWSGVLWRSGIACALAGFNVYFWFNGLAQLSPENKCTPRVFMFSNQLLSGRLVDFFTVMSIITVAMTGLPTLHLIITLHYLAVFVIMSIYKYTLY</sequence>
<feature type="transmembrane region" description="Helical" evidence="1">
    <location>
        <begin position="189"/>
        <end position="207"/>
    </location>
</feature>
<proteinExistence type="predicted"/>